<comment type="function">
    <text evidence="6">Component of the Mediator complex, a coactivator involved in the regulated transcription of nearly all RNA polymerase II-dependent genes. Mediator functions as a bridge to convey information from gene-specific regulatory proteins to the basal RNA polymerase II transcription machinery.</text>
</comment>
<protein>
    <recommendedName>
        <fullName evidence="6">Mediator of RNA polymerase II transcription subunit 7</fullName>
    </recommendedName>
</protein>
<accession>A0ABV2AIR0</accession>
<evidence type="ECO:0000256" key="5">
    <source>
        <dbReference type="ARBA" id="ARBA00023242"/>
    </source>
</evidence>
<dbReference type="SUPFAM" id="SSF140718">
    <property type="entry name" value="Mediator hinge subcomplex-like"/>
    <property type="match status" value="1"/>
</dbReference>
<keyword evidence="6" id="KW-0010">Activator</keyword>
<keyword evidence="4 6" id="KW-0804">Transcription</keyword>
<comment type="subunit">
    <text evidence="6">Component of the Mediator complex.</text>
</comment>
<evidence type="ECO:0000256" key="6">
    <source>
        <dbReference type="RuleBase" id="RU364060"/>
    </source>
</evidence>
<reference evidence="7 8" key="1">
    <citation type="journal article" date="2024" name="BMC Biol.">
        <title>Comparative genomics of Ascetosporea gives new insight into the evolutionary basis for animal parasitism in Rhizaria.</title>
        <authorList>
            <person name="Hiltunen Thoren M."/>
            <person name="Onut-Brannstrom I."/>
            <person name="Alfjorden A."/>
            <person name="Peckova H."/>
            <person name="Swords F."/>
            <person name="Hooper C."/>
            <person name="Holzer A.S."/>
            <person name="Bass D."/>
            <person name="Burki F."/>
        </authorList>
    </citation>
    <scope>NUCLEOTIDE SEQUENCE [LARGE SCALE GENOMIC DNA]</scope>
    <source>
        <strain evidence="7">20-A016</strain>
    </source>
</reference>
<evidence type="ECO:0000256" key="3">
    <source>
        <dbReference type="ARBA" id="ARBA00023015"/>
    </source>
</evidence>
<dbReference type="Pfam" id="PF05983">
    <property type="entry name" value="Med7"/>
    <property type="match status" value="1"/>
</dbReference>
<comment type="caution">
    <text evidence="7">The sequence shown here is derived from an EMBL/GenBank/DDBJ whole genome shotgun (WGS) entry which is preliminary data.</text>
</comment>
<gene>
    <name evidence="7" type="ORF">MHBO_001184</name>
</gene>
<evidence type="ECO:0000256" key="1">
    <source>
        <dbReference type="ARBA" id="ARBA00004123"/>
    </source>
</evidence>
<organism evidence="7 8">
    <name type="scientific">Bonamia ostreae</name>
    <dbReference type="NCBI Taxonomy" id="126728"/>
    <lineage>
        <taxon>Eukaryota</taxon>
        <taxon>Sar</taxon>
        <taxon>Rhizaria</taxon>
        <taxon>Endomyxa</taxon>
        <taxon>Ascetosporea</taxon>
        <taxon>Haplosporida</taxon>
        <taxon>Bonamia</taxon>
    </lineage>
</organism>
<comment type="similarity">
    <text evidence="2 6">Belongs to the Mediator complex subunit 7 family.</text>
</comment>
<evidence type="ECO:0000313" key="7">
    <source>
        <dbReference type="EMBL" id="MES1919334.1"/>
    </source>
</evidence>
<dbReference type="EMBL" id="JBDODL010000258">
    <property type="protein sequence ID" value="MES1919334.1"/>
    <property type="molecule type" value="Genomic_DNA"/>
</dbReference>
<dbReference type="InterPro" id="IPR044888">
    <property type="entry name" value="Mediatior_Med7_sf"/>
</dbReference>
<evidence type="ECO:0000256" key="4">
    <source>
        <dbReference type="ARBA" id="ARBA00023163"/>
    </source>
</evidence>
<keyword evidence="3 6" id="KW-0805">Transcription regulation</keyword>
<evidence type="ECO:0000256" key="2">
    <source>
        <dbReference type="ARBA" id="ARBA00009994"/>
    </source>
</evidence>
<keyword evidence="5 6" id="KW-0539">Nucleus</keyword>
<name>A0ABV2AIR0_9EUKA</name>
<dbReference type="InterPro" id="IPR037212">
    <property type="entry name" value="Med7/Med21-like"/>
</dbReference>
<dbReference type="Proteomes" id="UP001439008">
    <property type="component" value="Unassembled WGS sequence"/>
</dbReference>
<keyword evidence="8" id="KW-1185">Reference proteome</keyword>
<sequence length="145" mass="17170">MKFPDPPNHYKNSEKELSENYKIYENLLKHGNFRKFGETFDFETPQNIKALNNVDSKNDLLSLNMKDMEIFTELLKSISRSDFSQIDETVKNLNENFSQSFHLLNSMRRYQALKTLETDLDIKNDYLDDKIEALKMFLSKCKKGR</sequence>
<evidence type="ECO:0000313" key="8">
    <source>
        <dbReference type="Proteomes" id="UP001439008"/>
    </source>
</evidence>
<comment type="subcellular location">
    <subcellularLocation>
        <location evidence="1 6">Nucleus</location>
    </subcellularLocation>
</comment>
<dbReference type="Gene3D" id="6.10.140.200">
    <property type="match status" value="1"/>
</dbReference>
<dbReference type="InterPro" id="IPR009244">
    <property type="entry name" value="Mediatior_Med7"/>
</dbReference>
<proteinExistence type="inferred from homology"/>